<comment type="caution">
    <text evidence="4">The sequence shown here is derived from an EMBL/GenBank/DDBJ whole genome shotgun (WGS) entry which is preliminary data.</text>
</comment>
<reference evidence="4 5" key="1">
    <citation type="submission" date="2024-01" db="EMBL/GenBank/DDBJ databases">
        <title>The complete chloroplast genome sequence of Lithospermum erythrorhizon: insights into the phylogenetic relationship among Boraginaceae species and the maternal lineages of purple gromwells.</title>
        <authorList>
            <person name="Okada T."/>
            <person name="Watanabe K."/>
        </authorList>
    </citation>
    <scope>NUCLEOTIDE SEQUENCE [LARGE SCALE GENOMIC DNA]</scope>
</reference>
<sequence>MNRVLQGQSLMGKEAGWGPYFVAVHVGAGYHSPANEKAFRSVIKRACLASANILQKGPGRCIDAVAAAIRVLEDDPCTNAGRGSNLTEDGHVECDASIMDGDSSTFGAVGAISGVRNAIEVAALLTKVQIMGSPLLGRIPPMFLVGDGARKWAYSKGISLPETTSDSDEWLVTERARTQWRRYKIMLDEAKAVRDASDLAPTSTMIDTATISKSNDGDPSQENRHSFQPLTLMAPEEDCVMDTVGVICVDSEGHIASGASSGGVALKVSGRVGLAATYGSGCWASSSKPFGDRFTTGCCVSGAGEFLMKGFAARECCVASSLSQTGPSSACTKVLRSFLQETSQCSRDAGILLVEALAPIQDSSAKLKSVEIGAAYTSPSFGIGYFGSSMDLPKVSILRSRKQSNKTEIEQFAHLVRM</sequence>
<dbReference type="GO" id="GO:0004298">
    <property type="term" value="F:threonine-type endopeptidase activity"/>
    <property type="evidence" value="ECO:0007669"/>
    <property type="project" value="InterPro"/>
</dbReference>
<dbReference type="SUPFAM" id="SSF56235">
    <property type="entry name" value="N-terminal nucleophile aminohydrolases (Ntn hydrolases)"/>
    <property type="match status" value="1"/>
</dbReference>
<accession>A0AAV3P665</accession>
<organism evidence="4 5">
    <name type="scientific">Lithospermum erythrorhizon</name>
    <name type="common">Purple gromwell</name>
    <name type="synonym">Lithospermum officinale var. erythrorhizon</name>
    <dbReference type="NCBI Taxonomy" id="34254"/>
    <lineage>
        <taxon>Eukaryota</taxon>
        <taxon>Viridiplantae</taxon>
        <taxon>Streptophyta</taxon>
        <taxon>Embryophyta</taxon>
        <taxon>Tracheophyta</taxon>
        <taxon>Spermatophyta</taxon>
        <taxon>Magnoliopsida</taxon>
        <taxon>eudicotyledons</taxon>
        <taxon>Gunneridae</taxon>
        <taxon>Pentapetalae</taxon>
        <taxon>asterids</taxon>
        <taxon>lamiids</taxon>
        <taxon>Boraginales</taxon>
        <taxon>Boraginaceae</taxon>
        <taxon>Boraginoideae</taxon>
        <taxon>Lithospermeae</taxon>
        <taxon>Lithospermum</taxon>
    </lineage>
</organism>
<dbReference type="CDD" id="cd04514">
    <property type="entry name" value="Taspase1_like"/>
    <property type="match status" value="1"/>
</dbReference>
<dbReference type="GO" id="GO:0005737">
    <property type="term" value="C:cytoplasm"/>
    <property type="evidence" value="ECO:0007669"/>
    <property type="project" value="TreeGrafter"/>
</dbReference>
<comment type="subunit">
    <text evidence="1">Heterotetramer of two alpha and two beta chains arranged as a dimer of alpha/beta heterodimers.</text>
</comment>
<name>A0AAV3P665_LITER</name>
<dbReference type="InterPro" id="IPR037464">
    <property type="entry name" value="Taspase1"/>
</dbReference>
<proteinExistence type="predicted"/>
<dbReference type="Pfam" id="PF01112">
    <property type="entry name" value="Asparaginase_2"/>
    <property type="match status" value="1"/>
</dbReference>
<dbReference type="EMBL" id="BAABME010001027">
    <property type="protein sequence ID" value="GAA0147090.1"/>
    <property type="molecule type" value="Genomic_DNA"/>
</dbReference>
<evidence type="ECO:0000313" key="4">
    <source>
        <dbReference type="EMBL" id="GAA0147090.1"/>
    </source>
</evidence>
<dbReference type="InterPro" id="IPR029055">
    <property type="entry name" value="Ntn_hydrolases_N"/>
</dbReference>
<dbReference type="GO" id="GO:0051604">
    <property type="term" value="P:protein maturation"/>
    <property type="evidence" value="ECO:0007669"/>
    <property type="project" value="TreeGrafter"/>
</dbReference>
<evidence type="ECO:0000256" key="2">
    <source>
        <dbReference type="PIRSR" id="PIRSR600246-1"/>
    </source>
</evidence>
<dbReference type="PANTHER" id="PTHR10188:SF8">
    <property type="entry name" value="THREONINE ASPARTASE 1"/>
    <property type="match status" value="1"/>
</dbReference>
<protein>
    <submittedName>
        <fullName evidence="4">Protease</fullName>
    </submittedName>
</protein>
<evidence type="ECO:0000313" key="5">
    <source>
        <dbReference type="Proteomes" id="UP001454036"/>
    </source>
</evidence>
<keyword evidence="4" id="KW-0378">Hydrolase</keyword>
<feature type="active site" description="Nucleophile" evidence="2">
    <location>
        <position position="243"/>
    </location>
</feature>
<dbReference type="GO" id="GO:0006508">
    <property type="term" value="P:proteolysis"/>
    <property type="evidence" value="ECO:0007669"/>
    <property type="project" value="UniProtKB-KW"/>
</dbReference>
<feature type="site" description="Cleavage; by autolysis" evidence="3">
    <location>
        <begin position="242"/>
        <end position="243"/>
    </location>
</feature>
<keyword evidence="5" id="KW-1185">Reference proteome</keyword>
<dbReference type="FunFam" id="3.60.20.30:FF:000004">
    <property type="entry name" value="Putative threonine aspartase isoform A"/>
    <property type="match status" value="1"/>
</dbReference>
<keyword evidence="4" id="KW-0645">Protease</keyword>
<evidence type="ECO:0000256" key="1">
    <source>
        <dbReference type="ARBA" id="ARBA00011601"/>
    </source>
</evidence>
<dbReference type="InterPro" id="IPR000246">
    <property type="entry name" value="Peptidase_T2"/>
</dbReference>
<gene>
    <name evidence="4" type="ORF">LIER_06877</name>
</gene>
<dbReference type="AlphaFoldDB" id="A0AAV3P665"/>
<dbReference type="PANTHER" id="PTHR10188">
    <property type="entry name" value="L-ASPARAGINASE"/>
    <property type="match status" value="1"/>
</dbReference>
<dbReference type="Gene3D" id="3.60.20.30">
    <property type="entry name" value="(Glycosyl)asparaginase"/>
    <property type="match status" value="1"/>
</dbReference>
<evidence type="ECO:0000256" key="3">
    <source>
        <dbReference type="PIRSR" id="PIRSR600246-3"/>
    </source>
</evidence>
<dbReference type="Proteomes" id="UP001454036">
    <property type="component" value="Unassembled WGS sequence"/>
</dbReference>